<organism evidence="2 3">
    <name type="scientific">Rhipicephalus microplus</name>
    <name type="common">Cattle tick</name>
    <name type="synonym">Boophilus microplus</name>
    <dbReference type="NCBI Taxonomy" id="6941"/>
    <lineage>
        <taxon>Eukaryota</taxon>
        <taxon>Metazoa</taxon>
        <taxon>Ecdysozoa</taxon>
        <taxon>Arthropoda</taxon>
        <taxon>Chelicerata</taxon>
        <taxon>Arachnida</taxon>
        <taxon>Acari</taxon>
        <taxon>Parasitiformes</taxon>
        <taxon>Ixodida</taxon>
        <taxon>Ixodoidea</taxon>
        <taxon>Ixodidae</taxon>
        <taxon>Rhipicephalinae</taxon>
        <taxon>Rhipicephalus</taxon>
        <taxon>Boophilus</taxon>
    </lineage>
</organism>
<dbReference type="Proteomes" id="UP000821866">
    <property type="component" value="Chromosome 10"/>
</dbReference>
<dbReference type="AlphaFoldDB" id="A0A9J6EUA9"/>
<feature type="compositionally biased region" description="Low complexity" evidence="1">
    <location>
        <begin position="28"/>
        <end position="39"/>
    </location>
</feature>
<proteinExistence type="predicted"/>
<name>A0A9J6EUA9_RHIMP</name>
<gene>
    <name evidence="2" type="ORF">HPB51_018370</name>
</gene>
<keyword evidence="3" id="KW-1185">Reference proteome</keyword>
<reference evidence="2" key="1">
    <citation type="journal article" date="2020" name="Cell">
        <title>Large-Scale Comparative Analyses of Tick Genomes Elucidate Their Genetic Diversity and Vector Capacities.</title>
        <authorList>
            <consortium name="Tick Genome and Microbiome Consortium (TIGMIC)"/>
            <person name="Jia N."/>
            <person name="Wang J."/>
            <person name="Shi W."/>
            <person name="Du L."/>
            <person name="Sun Y."/>
            <person name="Zhan W."/>
            <person name="Jiang J.F."/>
            <person name="Wang Q."/>
            <person name="Zhang B."/>
            <person name="Ji P."/>
            <person name="Bell-Sakyi L."/>
            <person name="Cui X.M."/>
            <person name="Yuan T.T."/>
            <person name="Jiang B.G."/>
            <person name="Yang W.F."/>
            <person name="Lam T.T."/>
            <person name="Chang Q.C."/>
            <person name="Ding S.J."/>
            <person name="Wang X.J."/>
            <person name="Zhu J.G."/>
            <person name="Ruan X.D."/>
            <person name="Zhao L."/>
            <person name="Wei J.T."/>
            <person name="Ye R.Z."/>
            <person name="Que T.C."/>
            <person name="Du C.H."/>
            <person name="Zhou Y.H."/>
            <person name="Cheng J.X."/>
            <person name="Dai P.F."/>
            <person name="Guo W.B."/>
            <person name="Han X.H."/>
            <person name="Huang E.J."/>
            <person name="Li L.F."/>
            <person name="Wei W."/>
            <person name="Gao Y.C."/>
            <person name="Liu J.Z."/>
            <person name="Shao H.Z."/>
            <person name="Wang X."/>
            <person name="Wang C.C."/>
            <person name="Yang T.C."/>
            <person name="Huo Q.B."/>
            <person name="Li W."/>
            <person name="Chen H.Y."/>
            <person name="Chen S.E."/>
            <person name="Zhou L.G."/>
            <person name="Ni X.B."/>
            <person name="Tian J.H."/>
            <person name="Sheng Y."/>
            <person name="Liu T."/>
            <person name="Pan Y.S."/>
            <person name="Xia L.Y."/>
            <person name="Li J."/>
            <person name="Zhao F."/>
            <person name="Cao W.C."/>
        </authorList>
    </citation>
    <scope>NUCLEOTIDE SEQUENCE</scope>
    <source>
        <strain evidence="2">Rmic-2018</strain>
    </source>
</reference>
<accession>A0A9J6EUA9</accession>
<feature type="region of interest" description="Disordered" evidence="1">
    <location>
        <begin position="1"/>
        <end position="40"/>
    </location>
</feature>
<feature type="compositionally biased region" description="Basic residues" evidence="1">
    <location>
        <begin position="10"/>
        <end position="19"/>
    </location>
</feature>
<dbReference type="EMBL" id="JABSTU010000002">
    <property type="protein sequence ID" value="KAH8037882.1"/>
    <property type="molecule type" value="Genomic_DNA"/>
</dbReference>
<comment type="caution">
    <text evidence="2">The sequence shown here is derived from an EMBL/GenBank/DDBJ whole genome shotgun (WGS) entry which is preliminary data.</text>
</comment>
<sequence length="129" mass="13892">MLSCSGWTHPSKKQRRIFRSPKPPPHSAGPSRGASAPSRDTMAFSVMYDCAEELSRVMDSKISGSDGCVEVFQPFCNLATDFGLQFFAGARTDVQRDNEAAQALCKAARQSVGQFGSAALLLLSECAIQ</sequence>
<evidence type="ECO:0000313" key="3">
    <source>
        <dbReference type="Proteomes" id="UP000821866"/>
    </source>
</evidence>
<reference evidence="2" key="2">
    <citation type="submission" date="2021-09" db="EMBL/GenBank/DDBJ databases">
        <authorList>
            <person name="Jia N."/>
            <person name="Wang J."/>
            <person name="Shi W."/>
            <person name="Du L."/>
            <person name="Sun Y."/>
            <person name="Zhan W."/>
            <person name="Jiang J."/>
            <person name="Wang Q."/>
            <person name="Zhang B."/>
            <person name="Ji P."/>
            <person name="Sakyi L.B."/>
            <person name="Cui X."/>
            <person name="Yuan T."/>
            <person name="Jiang B."/>
            <person name="Yang W."/>
            <person name="Lam T.T.-Y."/>
            <person name="Chang Q."/>
            <person name="Ding S."/>
            <person name="Wang X."/>
            <person name="Zhu J."/>
            <person name="Ruan X."/>
            <person name="Zhao L."/>
            <person name="Wei J."/>
            <person name="Que T."/>
            <person name="Du C."/>
            <person name="Cheng J."/>
            <person name="Dai P."/>
            <person name="Han X."/>
            <person name="Huang E."/>
            <person name="Gao Y."/>
            <person name="Liu J."/>
            <person name="Shao H."/>
            <person name="Ye R."/>
            <person name="Li L."/>
            <person name="Wei W."/>
            <person name="Wang X."/>
            <person name="Wang C."/>
            <person name="Huo Q."/>
            <person name="Li W."/>
            <person name="Guo W."/>
            <person name="Chen H."/>
            <person name="Chen S."/>
            <person name="Zhou L."/>
            <person name="Zhou L."/>
            <person name="Ni X."/>
            <person name="Tian J."/>
            <person name="Zhou Y."/>
            <person name="Sheng Y."/>
            <person name="Liu T."/>
            <person name="Pan Y."/>
            <person name="Xia L."/>
            <person name="Li J."/>
            <person name="Zhao F."/>
            <person name="Cao W."/>
        </authorList>
    </citation>
    <scope>NUCLEOTIDE SEQUENCE</scope>
    <source>
        <strain evidence="2">Rmic-2018</strain>
        <tissue evidence="2">Larvae</tissue>
    </source>
</reference>
<protein>
    <submittedName>
        <fullName evidence="2">Uncharacterized protein</fullName>
    </submittedName>
</protein>
<evidence type="ECO:0000256" key="1">
    <source>
        <dbReference type="SAM" id="MobiDB-lite"/>
    </source>
</evidence>
<evidence type="ECO:0000313" key="2">
    <source>
        <dbReference type="EMBL" id="KAH8037882.1"/>
    </source>
</evidence>